<dbReference type="InterPro" id="IPR019657">
    <property type="entry name" value="ComFB"/>
</dbReference>
<gene>
    <name evidence="1" type="ORF">SAMN02745781_02440</name>
</gene>
<keyword evidence="2" id="KW-1185">Reference proteome</keyword>
<dbReference type="EMBL" id="FQUH01000011">
    <property type="protein sequence ID" value="SHF49976.1"/>
    <property type="molecule type" value="Genomic_DNA"/>
</dbReference>
<dbReference type="Proteomes" id="UP000184159">
    <property type="component" value="Unassembled WGS sequence"/>
</dbReference>
<reference evidence="2" key="1">
    <citation type="submission" date="2016-11" db="EMBL/GenBank/DDBJ databases">
        <authorList>
            <person name="Varghese N."/>
            <person name="Submissions S."/>
        </authorList>
    </citation>
    <scope>NUCLEOTIDE SEQUENCE [LARGE SCALE GENOMIC DNA]</scope>
    <source>
        <strain evidence="2">DSM 21264</strain>
    </source>
</reference>
<dbReference type="RefSeq" id="WP_072959710.1">
    <property type="nucleotide sequence ID" value="NZ_FQUH01000011.1"/>
</dbReference>
<evidence type="ECO:0000313" key="1">
    <source>
        <dbReference type="EMBL" id="SHF49976.1"/>
    </source>
</evidence>
<evidence type="ECO:0000313" key="2">
    <source>
        <dbReference type="Proteomes" id="UP000184159"/>
    </source>
</evidence>
<dbReference type="AlphaFoldDB" id="A0A1M5C5Q7"/>
<protein>
    <submittedName>
        <fullName evidence="1">Late competence development protein ComFB</fullName>
    </submittedName>
</protein>
<accession>A0A1M5C5Q7</accession>
<proteinExistence type="predicted"/>
<organism evidence="1 2">
    <name type="scientific">Vibrio gazogenes DSM 21264 = NBRC 103151</name>
    <dbReference type="NCBI Taxonomy" id="1123492"/>
    <lineage>
        <taxon>Bacteria</taxon>
        <taxon>Pseudomonadati</taxon>
        <taxon>Pseudomonadota</taxon>
        <taxon>Gammaproteobacteria</taxon>
        <taxon>Vibrionales</taxon>
        <taxon>Vibrionaceae</taxon>
        <taxon>Vibrio</taxon>
    </lineage>
</organism>
<name>A0A1M5C5Q7_VIBGA</name>
<dbReference type="Pfam" id="PF10719">
    <property type="entry name" value="ComFB"/>
    <property type="match status" value="1"/>
</dbReference>
<sequence length="128" mass="14982">MHISVDVHNYMETLVGQILSSDDFKARYNHEQLADLACLALSQLRPVYIRHDIDFLSTLPETRLVKLKQFAQDAVEAGESMIKNDRRQNPEYREVPVVVATARYDDDLELEWYESPIISHQTEYQKEK</sequence>